<dbReference type="VEuPathDB" id="FungiDB:VP01_662g1"/>
<gene>
    <name evidence="1" type="ORF">VP01_662g1</name>
</gene>
<evidence type="ECO:0000313" key="2">
    <source>
        <dbReference type="Proteomes" id="UP000037035"/>
    </source>
</evidence>
<dbReference type="EMBL" id="LAVV01011974">
    <property type="protein sequence ID" value="KNZ47172.1"/>
    <property type="molecule type" value="Genomic_DNA"/>
</dbReference>
<protein>
    <submittedName>
        <fullName evidence="1">Uncharacterized protein</fullName>
    </submittedName>
</protein>
<sequence>MIPQTPQLELRSIYSLQHWQWDEGNCVGLNNSNIINPPFLTLKCRGKPSVLRASRTSEDLFACISTKLHMKPDTSPAMIKLILTQTGIGLIEHQTLPSAFSTLILVSSSRNSGFLMNLSINLHMGMFGNGTSIAVLACFFWIFEGTIILYCSHVVKAILGGCIEK</sequence>
<organism evidence="1 2">
    <name type="scientific">Puccinia sorghi</name>
    <dbReference type="NCBI Taxonomy" id="27349"/>
    <lineage>
        <taxon>Eukaryota</taxon>
        <taxon>Fungi</taxon>
        <taxon>Dikarya</taxon>
        <taxon>Basidiomycota</taxon>
        <taxon>Pucciniomycotina</taxon>
        <taxon>Pucciniomycetes</taxon>
        <taxon>Pucciniales</taxon>
        <taxon>Pucciniaceae</taxon>
        <taxon>Puccinia</taxon>
    </lineage>
</organism>
<keyword evidence="2" id="KW-1185">Reference proteome</keyword>
<evidence type="ECO:0000313" key="1">
    <source>
        <dbReference type="EMBL" id="KNZ47172.1"/>
    </source>
</evidence>
<proteinExistence type="predicted"/>
<name>A0A0L6UFY0_9BASI</name>
<comment type="caution">
    <text evidence="1">The sequence shown here is derived from an EMBL/GenBank/DDBJ whole genome shotgun (WGS) entry which is preliminary data.</text>
</comment>
<dbReference type="Proteomes" id="UP000037035">
    <property type="component" value="Unassembled WGS sequence"/>
</dbReference>
<dbReference type="AlphaFoldDB" id="A0A0L6UFY0"/>
<reference evidence="1 2" key="1">
    <citation type="submission" date="2015-08" db="EMBL/GenBank/DDBJ databases">
        <title>Next Generation Sequencing and Analysis of the Genome of Puccinia sorghi L Schw, the Causal Agent of Maize Common Rust.</title>
        <authorList>
            <person name="Rochi L."/>
            <person name="Burguener G."/>
            <person name="Darino M."/>
            <person name="Turjanski A."/>
            <person name="Kreff E."/>
            <person name="Dieguez M.J."/>
            <person name="Sacco F."/>
        </authorList>
    </citation>
    <scope>NUCLEOTIDE SEQUENCE [LARGE SCALE GENOMIC DNA]</scope>
    <source>
        <strain evidence="1 2">RO10H11247</strain>
    </source>
</reference>
<accession>A0A0L6UFY0</accession>